<dbReference type="Pfam" id="PF01315">
    <property type="entry name" value="Ald_Xan_dh_C"/>
    <property type="match status" value="1"/>
</dbReference>
<dbReference type="Gene3D" id="3.30.365.10">
    <property type="entry name" value="Aldehyde oxidase/xanthine dehydrogenase, molybdopterin binding domain"/>
    <property type="match status" value="5"/>
</dbReference>
<name>A0ABU9VLC4_9BACI</name>
<evidence type="ECO:0000313" key="3">
    <source>
        <dbReference type="Proteomes" id="UP001418796"/>
    </source>
</evidence>
<dbReference type="SUPFAM" id="SSF56003">
    <property type="entry name" value="Molybdenum cofactor-binding domain"/>
    <property type="match status" value="1"/>
</dbReference>
<dbReference type="PANTHER" id="PTHR11908">
    <property type="entry name" value="XANTHINE DEHYDROGENASE"/>
    <property type="match status" value="1"/>
</dbReference>
<dbReference type="Proteomes" id="UP001418796">
    <property type="component" value="Unassembled WGS sequence"/>
</dbReference>
<keyword evidence="3" id="KW-1185">Reference proteome</keyword>
<dbReference type="Gene3D" id="3.90.1170.50">
    <property type="entry name" value="Aldehyde oxidase/xanthine dehydrogenase, a/b hammerhead"/>
    <property type="match status" value="1"/>
</dbReference>
<dbReference type="PANTHER" id="PTHR11908:SF157">
    <property type="entry name" value="XANTHINE DEHYDROGENASE SUBUNIT D-RELATED"/>
    <property type="match status" value="1"/>
</dbReference>
<sequence length="751" mass="81776">MEQTDTRNRIRPDGKAKVTGRLTYLTDLKMPGMLYGKILRSAHAHAKIHAIHTEKASQIPGVHAVLTYKDVPGLNGFGIIIPDQPVLCWDRVRYVGDAIACVAAETKEIAAYALTCIEVDYEPLQVIDTLEKALDLSYPALHPNGNILHEAGHTRGNVEEAFSKAVHMVEQTYELPRQLHGYMETEGGVIVPEDNGELTVYVGTQHGFKDQFQLSRILNMPQSAIRIVSSPMGGSFGGKDELNIQPYGALLALATKRPIHIHQTRQESIRSSIKRHPMIIAMKTAVDKDGKILAHETMIKADTGAYSTLGPAVLDFSVEHATGPYVIPAVKTKGYSIFTNNGVAGEFRGFGGNQVTFALEGQMDRLAKKLKMDPIDFRKRNLRKAHDLGPLGQRIAETDGAAQVLKAIHQLHQDQQITTKSPTSYLVRGFGTAVTMHGGGLGYGRLDPAGGRISLKRNGKIELAFGFEEAGQGILAVIETLALEEIGCHVDDLSIVIGDTAHVPTSGSTTASRGTSMVWHALQKLKQPFKEKLISCAALKTGIDKTMLTVGKQGMWVNEKDGRRLTLSYSELAAEFKEDLVIDTRFDFPTTPDPIDSGHFLYSYSGVLAGVEVNVLTGKVKLIQLEQAVAAGPIVNRNGYIGQIEGGGSMAVGYTLMEEAIMQDGQYETTNLDTYLMPGLSDLPFKMKTIPIEDLPEHDLYGPRGVGEIGTVGVAPAIASAVYEAIGVRIHKLPISPEFILHSLQQREVHT</sequence>
<dbReference type="NCBIfam" id="TIGR03196">
    <property type="entry name" value="pucD"/>
    <property type="match status" value="1"/>
</dbReference>
<evidence type="ECO:0000259" key="1">
    <source>
        <dbReference type="SMART" id="SM01008"/>
    </source>
</evidence>
<feature type="domain" description="Aldehyde oxidase/xanthine dehydrogenase a/b hammerhead" evidence="1">
    <location>
        <begin position="19"/>
        <end position="125"/>
    </location>
</feature>
<dbReference type="InterPro" id="IPR008274">
    <property type="entry name" value="AldOxase/xan_DH_MoCoBD1"/>
</dbReference>
<dbReference type="InterPro" id="IPR046867">
    <property type="entry name" value="AldOxase/xan_DH_MoCoBD2"/>
</dbReference>
<dbReference type="EMBL" id="JBCITK010000001">
    <property type="protein sequence ID" value="MEN0644692.1"/>
    <property type="molecule type" value="Genomic_DNA"/>
</dbReference>
<dbReference type="InterPro" id="IPR000674">
    <property type="entry name" value="Ald_Oxase/Xan_DH_a/b"/>
</dbReference>
<gene>
    <name evidence="2" type="primary">pucD</name>
    <name evidence="2" type="ORF">MKY91_16185</name>
</gene>
<dbReference type="GO" id="GO:0004854">
    <property type="term" value="F:xanthine dehydrogenase activity"/>
    <property type="evidence" value="ECO:0007669"/>
    <property type="project" value="UniProtKB-EC"/>
</dbReference>
<dbReference type="SUPFAM" id="SSF54665">
    <property type="entry name" value="CO dehydrogenase molybdoprotein N-domain-like"/>
    <property type="match status" value="1"/>
</dbReference>
<protein>
    <submittedName>
        <fullName evidence="2">Xanthine dehydrogenase subunit D</fullName>
        <ecNumber evidence="2">1.17.1.4</ecNumber>
    </submittedName>
</protein>
<dbReference type="InterPro" id="IPR016208">
    <property type="entry name" value="Ald_Oxase/xanthine_DH-like"/>
</dbReference>
<dbReference type="EC" id="1.17.1.4" evidence="2"/>
<reference evidence="2 3" key="1">
    <citation type="submission" date="2024-03" db="EMBL/GenBank/DDBJ databases">
        <title>Bacilli Hybrid Assemblies.</title>
        <authorList>
            <person name="Kovac J."/>
        </authorList>
    </citation>
    <scope>NUCLEOTIDE SEQUENCE [LARGE SCALE GENOMIC DNA]</scope>
    <source>
        <strain evidence="2 3">FSL R7-0666</strain>
    </source>
</reference>
<dbReference type="RefSeq" id="WP_343131327.1">
    <property type="nucleotide sequence ID" value="NZ_JBCITK010000001.1"/>
</dbReference>
<comment type="caution">
    <text evidence="2">The sequence shown here is derived from an EMBL/GenBank/DDBJ whole genome shotgun (WGS) entry which is preliminary data.</text>
</comment>
<keyword evidence="2" id="KW-0560">Oxidoreductase</keyword>
<dbReference type="InterPro" id="IPR017609">
    <property type="entry name" value="Xanthine_dehydrogenase_dsu"/>
</dbReference>
<evidence type="ECO:0000313" key="2">
    <source>
        <dbReference type="EMBL" id="MEN0644692.1"/>
    </source>
</evidence>
<dbReference type="InterPro" id="IPR037165">
    <property type="entry name" value="AldOxase/xan_DH_Mopterin-bd_sf"/>
</dbReference>
<dbReference type="Pfam" id="PF02738">
    <property type="entry name" value="MoCoBD_1"/>
    <property type="match status" value="1"/>
</dbReference>
<dbReference type="SMART" id="SM01008">
    <property type="entry name" value="Ald_Xan_dh_C"/>
    <property type="match status" value="1"/>
</dbReference>
<proteinExistence type="predicted"/>
<dbReference type="InterPro" id="IPR036856">
    <property type="entry name" value="Ald_Oxase/Xan_DH_a/b_sf"/>
</dbReference>
<accession>A0ABU9VLC4</accession>
<dbReference type="Pfam" id="PF20256">
    <property type="entry name" value="MoCoBD_2"/>
    <property type="match status" value="1"/>
</dbReference>
<organism evidence="2 3">
    <name type="scientific">Alkalicoccobacillus gibsonii</name>
    <dbReference type="NCBI Taxonomy" id="79881"/>
    <lineage>
        <taxon>Bacteria</taxon>
        <taxon>Bacillati</taxon>
        <taxon>Bacillota</taxon>
        <taxon>Bacilli</taxon>
        <taxon>Bacillales</taxon>
        <taxon>Bacillaceae</taxon>
        <taxon>Alkalicoccobacillus</taxon>
    </lineage>
</organism>